<name>A0A179HDD2_PURLI</name>
<keyword evidence="3" id="KW-0677">Repeat</keyword>
<evidence type="ECO:0000256" key="10">
    <source>
        <dbReference type="SAM" id="MobiDB-lite"/>
    </source>
</evidence>
<dbReference type="SMART" id="SM00355">
    <property type="entry name" value="ZnF_C2H2"/>
    <property type="match status" value="2"/>
</dbReference>
<dbReference type="InterPro" id="IPR013087">
    <property type="entry name" value="Znf_C2H2_type"/>
</dbReference>
<feature type="compositionally biased region" description="Low complexity" evidence="10">
    <location>
        <begin position="110"/>
        <end position="122"/>
    </location>
</feature>
<dbReference type="GO" id="GO:0005634">
    <property type="term" value="C:nucleus"/>
    <property type="evidence" value="ECO:0007669"/>
    <property type="project" value="UniProtKB-SubCell"/>
</dbReference>
<dbReference type="SUPFAM" id="SSF57667">
    <property type="entry name" value="beta-beta-alpha zinc fingers"/>
    <property type="match status" value="1"/>
</dbReference>
<sequence length="459" mass="49408">MDDESPSSSLSLHTRELLPHHEEPDFGGSSNLSLTPLPSSQSNSRVGSVAEPSPPDSTAQAQVPRLSRADSSDLTPPSRSLSLFDRLHISPASSTSLSQRGVPARHPGPAASSSSALEASRAGPRLQSGSGSGSGSGSAAATNSKNTTTAGASTTTTNTNTKQKYPANLTCPLCSKRFTRSYNLRSHLRTHNNERPFECSVCGKAFARQHDRKRHERLHLGEKQFICRGDLDIGGQWGCGRAFSRVDGLARHLRSDMGSECVRPLFDQEMRQQQQQQQHQQQQQQQQQEQQQQRGVIQQLPPLQVPTLSATAMMTPTRTTSLTQHLPMGYGAPQQQHFGSTAAASPMDLDGGMTWPSLDHQTTASWTSMAPLPAALLAQYPSLARMSWSPAAASPSADPFSAIESLFDFDSGTTSDAAGSRTPGAGSAYTKWWSSYTDASSGMKAQEHGEDHPDPGQYR</sequence>
<accession>A0A179HDD2</accession>
<feature type="region of interest" description="Disordered" evidence="10">
    <location>
        <begin position="1"/>
        <end position="80"/>
    </location>
</feature>
<keyword evidence="2" id="KW-0479">Metal-binding</keyword>
<dbReference type="Gene3D" id="3.30.160.60">
    <property type="entry name" value="Classic Zinc Finger"/>
    <property type="match status" value="3"/>
</dbReference>
<keyword evidence="8" id="KW-0539">Nucleus</keyword>
<protein>
    <submittedName>
        <fullName evidence="12">C2h2 type zinc finger domain-containing protein</fullName>
    </submittedName>
</protein>
<reference evidence="12 13" key="1">
    <citation type="submission" date="2016-01" db="EMBL/GenBank/DDBJ databases">
        <title>Biosynthesis of antibiotic leucinostatins and their inhibition on Phytophthora in bio-control Purpureocillium lilacinum.</title>
        <authorList>
            <person name="Wang G."/>
            <person name="Liu Z."/>
            <person name="Lin R."/>
            <person name="Li E."/>
            <person name="Mao Z."/>
            <person name="Ling J."/>
            <person name="Yin W."/>
            <person name="Xie B."/>
        </authorList>
    </citation>
    <scope>NUCLEOTIDE SEQUENCE [LARGE SCALE GENOMIC DNA]</scope>
    <source>
        <strain evidence="12">PLBJ-1</strain>
    </source>
</reference>
<feature type="compositionally biased region" description="Low complexity" evidence="10">
    <location>
        <begin position="29"/>
        <end position="44"/>
    </location>
</feature>
<dbReference type="Proteomes" id="UP000078240">
    <property type="component" value="Unassembled WGS sequence"/>
</dbReference>
<evidence type="ECO:0000313" key="13">
    <source>
        <dbReference type="Proteomes" id="UP000078240"/>
    </source>
</evidence>
<evidence type="ECO:0000256" key="1">
    <source>
        <dbReference type="ARBA" id="ARBA00004123"/>
    </source>
</evidence>
<feature type="compositionally biased region" description="Basic and acidic residues" evidence="10">
    <location>
        <begin position="445"/>
        <end position="459"/>
    </location>
</feature>
<dbReference type="EMBL" id="LSBH01000001">
    <property type="protein sequence ID" value="OAQ87503.1"/>
    <property type="molecule type" value="Genomic_DNA"/>
</dbReference>
<comment type="caution">
    <text evidence="12">The sequence shown here is derived from an EMBL/GenBank/DDBJ whole genome shotgun (WGS) entry which is preliminary data.</text>
</comment>
<dbReference type="Pfam" id="PF00096">
    <property type="entry name" value="zf-C2H2"/>
    <property type="match status" value="2"/>
</dbReference>
<keyword evidence="6" id="KW-0805">Transcription regulation</keyword>
<evidence type="ECO:0000256" key="7">
    <source>
        <dbReference type="ARBA" id="ARBA00023163"/>
    </source>
</evidence>
<dbReference type="PROSITE" id="PS00028">
    <property type="entry name" value="ZINC_FINGER_C2H2_1"/>
    <property type="match status" value="2"/>
</dbReference>
<dbReference type="PANTHER" id="PTHR24394">
    <property type="entry name" value="ZINC FINGER PROTEIN"/>
    <property type="match status" value="1"/>
</dbReference>
<organism evidence="12 13">
    <name type="scientific">Purpureocillium lilacinum</name>
    <name type="common">Paecilomyces lilacinus</name>
    <dbReference type="NCBI Taxonomy" id="33203"/>
    <lineage>
        <taxon>Eukaryota</taxon>
        <taxon>Fungi</taxon>
        <taxon>Dikarya</taxon>
        <taxon>Ascomycota</taxon>
        <taxon>Pezizomycotina</taxon>
        <taxon>Sordariomycetes</taxon>
        <taxon>Hypocreomycetidae</taxon>
        <taxon>Hypocreales</taxon>
        <taxon>Ophiocordycipitaceae</taxon>
        <taxon>Purpureocillium</taxon>
    </lineage>
</organism>
<evidence type="ECO:0000256" key="8">
    <source>
        <dbReference type="ARBA" id="ARBA00023242"/>
    </source>
</evidence>
<dbReference type="GO" id="GO:0000981">
    <property type="term" value="F:DNA-binding transcription factor activity, RNA polymerase II-specific"/>
    <property type="evidence" value="ECO:0007669"/>
    <property type="project" value="TreeGrafter"/>
</dbReference>
<dbReference type="GO" id="GO:0008270">
    <property type="term" value="F:zinc ion binding"/>
    <property type="evidence" value="ECO:0007669"/>
    <property type="project" value="UniProtKB-KW"/>
</dbReference>
<dbReference type="OrthoDB" id="8117402at2759"/>
<feature type="domain" description="C2H2-type" evidence="11">
    <location>
        <begin position="225"/>
        <end position="261"/>
    </location>
</feature>
<proteinExistence type="predicted"/>
<comment type="subcellular location">
    <subcellularLocation>
        <location evidence="1">Nucleus</location>
    </subcellularLocation>
</comment>
<keyword evidence="4 9" id="KW-0863">Zinc-finger</keyword>
<feature type="domain" description="C2H2-type" evidence="11">
    <location>
        <begin position="197"/>
        <end position="224"/>
    </location>
</feature>
<dbReference type="GO" id="GO:0071248">
    <property type="term" value="P:cellular response to metal ion"/>
    <property type="evidence" value="ECO:0007669"/>
    <property type="project" value="UniProtKB-ARBA"/>
</dbReference>
<feature type="compositionally biased region" description="Low complexity" evidence="10">
    <location>
        <begin position="137"/>
        <end position="162"/>
    </location>
</feature>
<dbReference type="InterPro" id="IPR036236">
    <property type="entry name" value="Znf_C2H2_sf"/>
</dbReference>
<evidence type="ECO:0000256" key="4">
    <source>
        <dbReference type="ARBA" id="ARBA00022771"/>
    </source>
</evidence>
<evidence type="ECO:0000313" key="12">
    <source>
        <dbReference type="EMBL" id="OAQ87503.1"/>
    </source>
</evidence>
<evidence type="ECO:0000256" key="5">
    <source>
        <dbReference type="ARBA" id="ARBA00022833"/>
    </source>
</evidence>
<feature type="compositionally biased region" description="Low complexity" evidence="10">
    <location>
        <begin position="272"/>
        <end position="293"/>
    </location>
</feature>
<gene>
    <name evidence="12" type="ORF">VFPBJ_01543</name>
</gene>
<evidence type="ECO:0000256" key="6">
    <source>
        <dbReference type="ARBA" id="ARBA00023015"/>
    </source>
</evidence>
<feature type="compositionally biased region" description="Basic and acidic residues" evidence="10">
    <location>
        <begin position="13"/>
        <end position="24"/>
    </location>
</feature>
<feature type="domain" description="C2H2-type" evidence="11">
    <location>
        <begin position="169"/>
        <end position="196"/>
    </location>
</feature>
<feature type="region of interest" description="Disordered" evidence="10">
    <location>
        <begin position="93"/>
        <end position="162"/>
    </location>
</feature>
<dbReference type="PROSITE" id="PS50157">
    <property type="entry name" value="ZINC_FINGER_C2H2_2"/>
    <property type="match status" value="3"/>
</dbReference>
<evidence type="ECO:0000256" key="9">
    <source>
        <dbReference type="PROSITE-ProRule" id="PRU00042"/>
    </source>
</evidence>
<feature type="compositionally biased region" description="Polar residues" evidence="10">
    <location>
        <begin position="1"/>
        <end position="12"/>
    </location>
</feature>
<dbReference type="FunFam" id="3.30.160.60:FF:000100">
    <property type="entry name" value="Zinc finger 45-like"/>
    <property type="match status" value="1"/>
</dbReference>
<keyword evidence="5" id="KW-0862">Zinc</keyword>
<dbReference type="FunFam" id="3.30.160.60:FF:000181">
    <property type="entry name" value="C2H2 type zinc finger protein"/>
    <property type="match status" value="1"/>
</dbReference>
<evidence type="ECO:0000259" key="11">
    <source>
        <dbReference type="PROSITE" id="PS50157"/>
    </source>
</evidence>
<dbReference type="AlphaFoldDB" id="A0A179HDD2"/>
<evidence type="ECO:0000256" key="3">
    <source>
        <dbReference type="ARBA" id="ARBA00022737"/>
    </source>
</evidence>
<evidence type="ECO:0000256" key="2">
    <source>
        <dbReference type="ARBA" id="ARBA00022723"/>
    </source>
</evidence>
<dbReference type="PANTHER" id="PTHR24394:SF30">
    <property type="entry name" value="ZINC FINGER AND BTB DOMAIN-CONTAINING PROTEIN 8A"/>
    <property type="match status" value="1"/>
</dbReference>
<feature type="region of interest" description="Disordered" evidence="10">
    <location>
        <begin position="270"/>
        <end position="295"/>
    </location>
</feature>
<feature type="region of interest" description="Disordered" evidence="10">
    <location>
        <begin position="440"/>
        <end position="459"/>
    </location>
</feature>
<keyword evidence="7" id="KW-0804">Transcription</keyword>